<evidence type="ECO:0000256" key="3">
    <source>
        <dbReference type="ARBA" id="ARBA00007275"/>
    </source>
</evidence>
<comment type="cofactor">
    <cofactor evidence="2">
        <name>Mg(2+)</name>
        <dbReference type="ChEBI" id="CHEBI:18420"/>
    </cofactor>
</comment>
<dbReference type="InterPro" id="IPR000086">
    <property type="entry name" value="NUDIX_hydrolase_dom"/>
</dbReference>
<dbReference type="Pfam" id="PF00293">
    <property type="entry name" value="NUDIX"/>
    <property type="match status" value="1"/>
</dbReference>
<organism evidence="9">
    <name type="scientific">Mizugakiibacter sediminis</name>
    <dbReference type="NCBI Taxonomy" id="1475481"/>
    <lineage>
        <taxon>Bacteria</taxon>
        <taxon>Pseudomonadati</taxon>
        <taxon>Pseudomonadota</taxon>
        <taxon>Gammaproteobacteria</taxon>
        <taxon>Lysobacterales</taxon>
        <taxon>Rhodanobacteraceae</taxon>
        <taxon>Mizugakiibacter</taxon>
    </lineage>
</organism>
<dbReference type="SUPFAM" id="SSF55811">
    <property type="entry name" value="Nudix"/>
    <property type="match status" value="1"/>
</dbReference>
<protein>
    <recommendedName>
        <fullName evidence="4">GDP-mannose pyrophosphatase</fullName>
    </recommendedName>
    <alternativeName>
        <fullName evidence="6">GDP-mannose hydrolase</fullName>
    </alternativeName>
    <alternativeName>
        <fullName evidence="7">GDPMK</fullName>
    </alternativeName>
</protein>
<dbReference type="Gene3D" id="3.90.79.10">
    <property type="entry name" value="Nucleoside Triphosphate Pyrophosphohydrolase"/>
    <property type="match status" value="1"/>
</dbReference>
<sequence>MRDDAPARPDDAGAPVETLYAGRWLTLRRRGRWEYVERNTPGGAAIIVAVTPDDRVLFVEQFRVPIGQFTIEMPAGLVGDLDGRGDEHALEAARRELEEETGYACARVEHLHSGPSSSGMSTEMIHFVRARELRRVGPGGGDATESIVVHAVPRAEAGAWLMAKARAGYSVDPKLFAGLWFLEHGGEIEAARGGSGEP</sequence>
<evidence type="ECO:0000313" key="10">
    <source>
        <dbReference type="Proteomes" id="UP000253740"/>
    </source>
</evidence>
<evidence type="ECO:0000256" key="7">
    <source>
        <dbReference type="ARBA" id="ARBA00032272"/>
    </source>
</evidence>
<gene>
    <name evidence="9" type="ORF">MBSD_n1065</name>
</gene>
<evidence type="ECO:0000313" key="9">
    <source>
        <dbReference type="EMBL" id="GAP65774.1"/>
    </source>
</evidence>
<dbReference type="GO" id="GO:0006753">
    <property type="term" value="P:nucleoside phosphate metabolic process"/>
    <property type="evidence" value="ECO:0007669"/>
    <property type="project" value="TreeGrafter"/>
</dbReference>
<keyword evidence="10" id="KW-1185">Reference proteome</keyword>
<evidence type="ECO:0000256" key="6">
    <source>
        <dbReference type="ARBA" id="ARBA00032162"/>
    </source>
</evidence>
<accession>A0A0K8QLN9</accession>
<dbReference type="EMBL" id="DF970176">
    <property type="protein sequence ID" value="GAP65774.1"/>
    <property type="molecule type" value="Genomic_DNA"/>
</dbReference>
<dbReference type="GO" id="GO:0016787">
    <property type="term" value="F:hydrolase activity"/>
    <property type="evidence" value="ECO:0007669"/>
    <property type="project" value="UniProtKB-KW"/>
</dbReference>
<evidence type="ECO:0000256" key="4">
    <source>
        <dbReference type="ARBA" id="ARBA00016377"/>
    </source>
</evidence>
<dbReference type="GO" id="GO:0019693">
    <property type="term" value="P:ribose phosphate metabolic process"/>
    <property type="evidence" value="ECO:0007669"/>
    <property type="project" value="TreeGrafter"/>
</dbReference>
<evidence type="ECO:0000256" key="1">
    <source>
        <dbReference type="ARBA" id="ARBA00000847"/>
    </source>
</evidence>
<evidence type="ECO:0000256" key="2">
    <source>
        <dbReference type="ARBA" id="ARBA00001946"/>
    </source>
</evidence>
<dbReference type="RefSeq" id="WP_062535850.1">
    <property type="nucleotide sequence ID" value="NZ_DF970176.1"/>
</dbReference>
<evidence type="ECO:0000256" key="5">
    <source>
        <dbReference type="ARBA" id="ARBA00022801"/>
    </source>
</evidence>
<dbReference type="PANTHER" id="PTHR11839">
    <property type="entry name" value="UDP/ADP-SUGAR PYROPHOSPHATASE"/>
    <property type="match status" value="1"/>
</dbReference>
<reference evidence="9" key="1">
    <citation type="submission" date="2015-08" db="EMBL/GenBank/DDBJ databases">
        <title>Complete DNA Sequence of Pseudomonas syringae pv. actinidiae, the Causal Agent of Kiwifruit Canker Disease.</title>
        <authorList>
            <person name="Rikkerink E.H.A."/>
            <person name="Fineran P.C."/>
        </authorList>
    </citation>
    <scope>NUCLEOTIDE SEQUENCE</scope>
    <source>
        <strain evidence="9">SkMP5</strain>
    </source>
</reference>
<dbReference type="PROSITE" id="PS51462">
    <property type="entry name" value="NUDIX"/>
    <property type="match status" value="1"/>
</dbReference>
<dbReference type="AlphaFoldDB" id="A0A0K8QLN9"/>
<comment type="catalytic activity">
    <reaction evidence="1">
        <text>GDP-alpha-D-mannose + H2O = alpha-D-mannose 1-phosphate + GMP + 2 H(+)</text>
        <dbReference type="Rhea" id="RHEA:27978"/>
        <dbReference type="ChEBI" id="CHEBI:15377"/>
        <dbReference type="ChEBI" id="CHEBI:15378"/>
        <dbReference type="ChEBI" id="CHEBI:57527"/>
        <dbReference type="ChEBI" id="CHEBI:58115"/>
        <dbReference type="ChEBI" id="CHEBI:58409"/>
    </reaction>
</comment>
<dbReference type="Proteomes" id="UP000253740">
    <property type="component" value="Unassembled WGS sequence"/>
</dbReference>
<dbReference type="PANTHER" id="PTHR11839:SF18">
    <property type="entry name" value="NUDIX HYDROLASE DOMAIN-CONTAINING PROTEIN"/>
    <property type="match status" value="1"/>
</dbReference>
<proteinExistence type="inferred from homology"/>
<dbReference type="STRING" id="1475481.GCA_000953855_01085"/>
<dbReference type="CDD" id="cd03424">
    <property type="entry name" value="NUDIX_ADPRase_Nudt5_UGPPase_Nudt14"/>
    <property type="match status" value="1"/>
</dbReference>
<dbReference type="GO" id="GO:0005829">
    <property type="term" value="C:cytosol"/>
    <property type="evidence" value="ECO:0007669"/>
    <property type="project" value="TreeGrafter"/>
</dbReference>
<evidence type="ECO:0000259" key="8">
    <source>
        <dbReference type="PROSITE" id="PS51462"/>
    </source>
</evidence>
<dbReference type="OrthoDB" id="9794310at2"/>
<name>A0A0K8QLN9_9GAMM</name>
<keyword evidence="5 9" id="KW-0378">Hydrolase</keyword>
<comment type="similarity">
    <text evidence="3">Belongs to the Nudix hydrolase family. NudK subfamily.</text>
</comment>
<feature type="domain" description="Nudix hydrolase" evidence="8">
    <location>
        <begin position="39"/>
        <end position="175"/>
    </location>
</feature>
<dbReference type="InterPro" id="IPR015797">
    <property type="entry name" value="NUDIX_hydrolase-like_dom_sf"/>
</dbReference>